<comment type="caution">
    <text evidence="2">The sequence shown here is derived from an EMBL/GenBank/DDBJ whole genome shotgun (WGS) entry which is preliminary data.</text>
</comment>
<proteinExistence type="predicted"/>
<dbReference type="RefSeq" id="WP_117403868.1">
    <property type="nucleotide sequence ID" value="NZ_QVNQ01000011.1"/>
</dbReference>
<keyword evidence="3" id="KW-1185">Reference proteome</keyword>
<protein>
    <recommendedName>
        <fullName evidence="1">Transcriptional regulator SbtR-like C-terminal domain-containing protein</fullName>
    </recommendedName>
</protein>
<evidence type="ECO:0000259" key="1">
    <source>
        <dbReference type="Pfam" id="PF21597"/>
    </source>
</evidence>
<accession>A0A372G983</accession>
<dbReference type="InterPro" id="IPR049445">
    <property type="entry name" value="TetR_SbtR-like_C"/>
</dbReference>
<dbReference type="Proteomes" id="UP000262882">
    <property type="component" value="Unassembled WGS sequence"/>
</dbReference>
<organism evidence="2 3">
    <name type="scientific">Actinomadura spongiicola</name>
    <dbReference type="NCBI Taxonomy" id="2303421"/>
    <lineage>
        <taxon>Bacteria</taxon>
        <taxon>Bacillati</taxon>
        <taxon>Actinomycetota</taxon>
        <taxon>Actinomycetes</taxon>
        <taxon>Streptosporangiales</taxon>
        <taxon>Thermomonosporaceae</taxon>
        <taxon>Actinomadura</taxon>
    </lineage>
</organism>
<dbReference type="SUPFAM" id="SSF48498">
    <property type="entry name" value="Tetracyclin repressor-like, C-terminal domain"/>
    <property type="match status" value="1"/>
</dbReference>
<dbReference type="Pfam" id="PF21597">
    <property type="entry name" value="TetR_C_43"/>
    <property type="match status" value="1"/>
</dbReference>
<evidence type="ECO:0000313" key="3">
    <source>
        <dbReference type="Proteomes" id="UP000262882"/>
    </source>
</evidence>
<gene>
    <name evidence="2" type="ORF">D0T12_30140</name>
</gene>
<feature type="domain" description="Transcriptional regulator SbtR-like C-terminal" evidence="1">
    <location>
        <begin position="12"/>
        <end position="115"/>
    </location>
</feature>
<dbReference type="Gene3D" id="1.10.357.10">
    <property type="entry name" value="Tetracycline Repressor, domain 2"/>
    <property type="match status" value="1"/>
</dbReference>
<dbReference type="InterPro" id="IPR036271">
    <property type="entry name" value="Tet_transcr_reg_TetR-rel_C_sf"/>
</dbReference>
<sequence>MARAERLSEAPDPLDALAEWTRQAVRHFSTLRGLVGILARSMYDEGTPSHEMCGAMHESGATLLRTAPKAGRVRAALSPDELFDLLTGVGWVRENSPADRDRSDRLLKLILEGLATGSDV</sequence>
<dbReference type="EMBL" id="QVNQ01000011">
    <property type="protein sequence ID" value="RFS81964.1"/>
    <property type="molecule type" value="Genomic_DNA"/>
</dbReference>
<name>A0A372G983_9ACTN</name>
<dbReference type="AlphaFoldDB" id="A0A372G983"/>
<reference evidence="2 3" key="1">
    <citation type="submission" date="2018-08" db="EMBL/GenBank/DDBJ databases">
        <title>Actinomadura spongicola sp. nov., isolated from marine sponge Leucetta chagosensis.</title>
        <authorList>
            <person name="Li L."/>
            <person name="Lin H.W."/>
        </authorList>
    </citation>
    <scope>NUCLEOTIDE SEQUENCE [LARGE SCALE GENOMIC DNA]</scope>
    <source>
        <strain evidence="2 3">LHW52907</strain>
    </source>
</reference>
<evidence type="ECO:0000313" key="2">
    <source>
        <dbReference type="EMBL" id="RFS81964.1"/>
    </source>
</evidence>